<dbReference type="Proteomes" id="UP000288002">
    <property type="component" value="Unassembled WGS sequence"/>
</dbReference>
<dbReference type="EMBL" id="MKWS01000009">
    <property type="protein sequence ID" value="RVD77025.1"/>
    <property type="molecule type" value="Genomic_DNA"/>
</dbReference>
<organism evidence="1 2">
    <name type="scientific">Pseudomonas koreensis</name>
    <dbReference type="NCBI Taxonomy" id="198620"/>
    <lineage>
        <taxon>Bacteria</taxon>
        <taxon>Pseudomonadati</taxon>
        <taxon>Pseudomonadota</taxon>
        <taxon>Gammaproteobacteria</taxon>
        <taxon>Pseudomonadales</taxon>
        <taxon>Pseudomonadaceae</taxon>
        <taxon>Pseudomonas</taxon>
    </lineage>
</organism>
<evidence type="ECO:0000313" key="2">
    <source>
        <dbReference type="Proteomes" id="UP000288002"/>
    </source>
</evidence>
<reference evidence="1 2" key="1">
    <citation type="submission" date="2016-10" db="EMBL/GenBank/DDBJ databases">
        <title>Search of new enzymes for the oxidation of sulfur compounds.</title>
        <authorList>
            <person name="Novo A."/>
            <person name="Moreira I.S."/>
            <person name="Castro P.M."/>
        </authorList>
    </citation>
    <scope>NUCLEOTIDE SEQUENCE [LARGE SCALE GENOMIC DNA]</scope>
    <source>
        <strain evidence="1 2">A9</strain>
    </source>
</reference>
<gene>
    <name evidence="1" type="ORF">A9HBioS_3048</name>
</gene>
<dbReference type="RefSeq" id="WP_127649956.1">
    <property type="nucleotide sequence ID" value="NZ_MKWS01000009.1"/>
</dbReference>
<protein>
    <submittedName>
        <fullName evidence="1">Uncharacterized protein</fullName>
    </submittedName>
</protein>
<proteinExistence type="predicted"/>
<accession>A0AA94JI47</accession>
<sequence>MRIQPDIITTLVGGPCDGQKVDLHLFDGRSWMSAIKQVPAYVKPYKDQPRSYQEHYTHAYRLREFRHPSGRAFVVFAEPELSDSDVISACENLRKRAATDAMWESA</sequence>
<comment type="caution">
    <text evidence="1">The sequence shown here is derived from an EMBL/GenBank/DDBJ whole genome shotgun (WGS) entry which is preliminary data.</text>
</comment>
<evidence type="ECO:0000313" key="1">
    <source>
        <dbReference type="EMBL" id="RVD77025.1"/>
    </source>
</evidence>
<name>A0AA94JI47_9PSED</name>
<dbReference type="AlphaFoldDB" id="A0AA94JI47"/>